<dbReference type="EMBL" id="DVJO01000140">
    <property type="protein sequence ID" value="HIS83215.1"/>
    <property type="molecule type" value="Genomic_DNA"/>
</dbReference>
<proteinExistence type="predicted"/>
<name>A0A9D1K3S2_9BACT</name>
<evidence type="ECO:0000313" key="2">
    <source>
        <dbReference type="Proteomes" id="UP000824139"/>
    </source>
</evidence>
<organism evidence="1 2">
    <name type="scientific">Candidatus Scatenecus faecavium</name>
    <dbReference type="NCBI Taxonomy" id="2840915"/>
    <lineage>
        <taxon>Bacteria</taxon>
        <taxon>Candidatus Scatenecus</taxon>
    </lineage>
</organism>
<dbReference type="AlphaFoldDB" id="A0A9D1K3S2"/>
<dbReference type="Proteomes" id="UP000824139">
    <property type="component" value="Unassembled WGS sequence"/>
</dbReference>
<protein>
    <submittedName>
        <fullName evidence="1">Uncharacterized protein</fullName>
    </submittedName>
</protein>
<sequence>MIRVNPVQFNTNSRKYISFGEGNMNNITPSVAILALQNPNAKINFENDLNRSKKADMVQNPNFVTAFVNKIGRAVSEFKRSNNNNMQNINPDIYNHISYTA</sequence>
<accession>A0A9D1K3S2</accession>
<reference evidence="1" key="2">
    <citation type="journal article" date="2021" name="PeerJ">
        <title>Extensive microbial diversity within the chicken gut microbiome revealed by metagenomics and culture.</title>
        <authorList>
            <person name="Gilroy R."/>
            <person name="Ravi A."/>
            <person name="Getino M."/>
            <person name="Pursley I."/>
            <person name="Horton D.L."/>
            <person name="Alikhan N.F."/>
            <person name="Baker D."/>
            <person name="Gharbi K."/>
            <person name="Hall N."/>
            <person name="Watson M."/>
            <person name="Adriaenssens E.M."/>
            <person name="Foster-Nyarko E."/>
            <person name="Jarju S."/>
            <person name="Secka A."/>
            <person name="Antonio M."/>
            <person name="Oren A."/>
            <person name="Chaudhuri R.R."/>
            <person name="La Ragione R."/>
            <person name="Hildebrand F."/>
            <person name="Pallen M.J."/>
        </authorList>
    </citation>
    <scope>NUCLEOTIDE SEQUENCE</scope>
    <source>
        <strain evidence="1">CHK152-2994</strain>
    </source>
</reference>
<evidence type="ECO:0000313" key="1">
    <source>
        <dbReference type="EMBL" id="HIS83215.1"/>
    </source>
</evidence>
<comment type="caution">
    <text evidence="1">The sequence shown here is derived from an EMBL/GenBank/DDBJ whole genome shotgun (WGS) entry which is preliminary data.</text>
</comment>
<reference evidence="1" key="1">
    <citation type="submission" date="2020-10" db="EMBL/GenBank/DDBJ databases">
        <authorList>
            <person name="Gilroy R."/>
        </authorList>
    </citation>
    <scope>NUCLEOTIDE SEQUENCE</scope>
    <source>
        <strain evidence="1">CHK152-2994</strain>
    </source>
</reference>
<gene>
    <name evidence="1" type="ORF">IAD41_06390</name>
</gene>